<dbReference type="GO" id="GO:0005737">
    <property type="term" value="C:cytoplasm"/>
    <property type="evidence" value="ECO:0007669"/>
    <property type="project" value="TreeGrafter"/>
</dbReference>
<feature type="non-terminal residue" evidence="4">
    <location>
        <position position="216"/>
    </location>
</feature>
<sequence length="216" mass="25088">WLVLTGYEEGYSIISELRSYKEHILVEMFGIRKLASGSLTSILSNQMRLKRENWQSQLKKVLFSFPMCERCQGIYTTSYCLKKRKTKEEKKAPKTYELQPSQFKQAKAIDVWKNMTVQELANSMGKDCDHLFEVMMYVDNSVYYDKPSSVISDWQVLQEIVKKSGYRCKIVSPPNEQEDSMGEFQDITKRPPASEEQLRPRPPVVTIMGHVDHGKT</sequence>
<proteinExistence type="predicted"/>
<organism evidence="4">
    <name type="scientific">Cuerna arida</name>
    <dbReference type="NCBI Taxonomy" id="1464854"/>
    <lineage>
        <taxon>Eukaryota</taxon>
        <taxon>Metazoa</taxon>
        <taxon>Ecdysozoa</taxon>
        <taxon>Arthropoda</taxon>
        <taxon>Hexapoda</taxon>
        <taxon>Insecta</taxon>
        <taxon>Pterygota</taxon>
        <taxon>Neoptera</taxon>
        <taxon>Paraneoptera</taxon>
        <taxon>Hemiptera</taxon>
        <taxon>Auchenorrhyncha</taxon>
        <taxon>Membracoidea</taxon>
        <taxon>Cicadellidae</taxon>
        <taxon>Cicadellinae</taxon>
        <taxon>Proconiini</taxon>
        <taxon>Cuerna</taxon>
    </lineage>
</organism>
<evidence type="ECO:0000256" key="3">
    <source>
        <dbReference type="SAM" id="MobiDB-lite"/>
    </source>
</evidence>
<name>A0A1B6ET09_9HEMI</name>
<dbReference type="EMBL" id="GECZ01028680">
    <property type="protein sequence ID" value="JAS41089.1"/>
    <property type="molecule type" value="Transcribed_RNA"/>
</dbReference>
<dbReference type="GO" id="GO:0003743">
    <property type="term" value="F:translation initiation factor activity"/>
    <property type="evidence" value="ECO:0007669"/>
    <property type="project" value="TreeGrafter"/>
</dbReference>
<dbReference type="AlphaFoldDB" id="A0A1B6ET09"/>
<dbReference type="PANTHER" id="PTHR43381:SF20">
    <property type="entry name" value="TRANSLATION INITIATION FACTOR IF-2, MITOCHONDRIAL"/>
    <property type="match status" value="1"/>
</dbReference>
<protein>
    <recommendedName>
        <fullName evidence="5">Translation initiation factor IF-2 N-terminal domain-containing protein</fullName>
    </recommendedName>
</protein>
<keyword evidence="1" id="KW-0547">Nucleotide-binding</keyword>
<evidence type="ECO:0000256" key="1">
    <source>
        <dbReference type="ARBA" id="ARBA00022741"/>
    </source>
</evidence>
<evidence type="ECO:0000256" key="2">
    <source>
        <dbReference type="ARBA" id="ARBA00023134"/>
    </source>
</evidence>
<feature type="non-terminal residue" evidence="4">
    <location>
        <position position="1"/>
    </location>
</feature>
<feature type="compositionally biased region" description="Basic and acidic residues" evidence="3">
    <location>
        <begin position="190"/>
        <end position="199"/>
    </location>
</feature>
<dbReference type="InterPro" id="IPR015760">
    <property type="entry name" value="TIF_IF2"/>
</dbReference>
<dbReference type="PANTHER" id="PTHR43381">
    <property type="entry name" value="TRANSLATION INITIATION FACTOR IF-2-RELATED"/>
    <property type="match status" value="1"/>
</dbReference>
<evidence type="ECO:0000313" key="4">
    <source>
        <dbReference type="EMBL" id="JAS41089.1"/>
    </source>
</evidence>
<feature type="region of interest" description="Disordered" evidence="3">
    <location>
        <begin position="190"/>
        <end position="216"/>
    </location>
</feature>
<dbReference type="GO" id="GO:0005525">
    <property type="term" value="F:GTP binding"/>
    <property type="evidence" value="ECO:0007669"/>
    <property type="project" value="UniProtKB-KW"/>
</dbReference>
<evidence type="ECO:0008006" key="5">
    <source>
        <dbReference type="Google" id="ProtNLM"/>
    </source>
</evidence>
<reference evidence="4" key="1">
    <citation type="submission" date="2015-11" db="EMBL/GenBank/DDBJ databases">
        <title>De novo transcriptome assembly of four potential Pierce s Disease insect vectors from Arizona vineyards.</title>
        <authorList>
            <person name="Tassone E.E."/>
        </authorList>
    </citation>
    <scope>NUCLEOTIDE SEQUENCE</scope>
</reference>
<accession>A0A1B6ET09</accession>
<gene>
    <name evidence="4" type="ORF">g.24241</name>
</gene>
<keyword evidence="2" id="KW-0342">GTP-binding</keyword>